<sequence>MILRPSTCKNLAQISAKLLWMETVRVDAKLVFGIVQSQALYGCVSEDHAKRVILKLDFTHCTIIGESTFVCDTVRLSFRPVAIFLIVVASEITLEDEVSPLVFGRFGHSHQQ</sequence>
<dbReference type="AlphaFoldDB" id="A0A8J3X898"/>
<evidence type="ECO:0000313" key="1">
    <source>
        <dbReference type="EMBL" id="GII31475.1"/>
    </source>
</evidence>
<organism evidence="1 2">
    <name type="scientific">Planotetraspora mira</name>
    <dbReference type="NCBI Taxonomy" id="58121"/>
    <lineage>
        <taxon>Bacteria</taxon>
        <taxon>Bacillati</taxon>
        <taxon>Actinomycetota</taxon>
        <taxon>Actinomycetes</taxon>
        <taxon>Streptosporangiales</taxon>
        <taxon>Streptosporangiaceae</taxon>
        <taxon>Planotetraspora</taxon>
    </lineage>
</organism>
<name>A0A8J3X898_9ACTN</name>
<dbReference type="EMBL" id="BOOO01000027">
    <property type="protein sequence ID" value="GII31475.1"/>
    <property type="molecule type" value="Genomic_DNA"/>
</dbReference>
<keyword evidence="2" id="KW-1185">Reference proteome</keyword>
<reference evidence="1 2" key="1">
    <citation type="submission" date="2021-01" db="EMBL/GenBank/DDBJ databases">
        <title>Whole genome shotgun sequence of Planotetraspora mira NBRC 15435.</title>
        <authorList>
            <person name="Komaki H."/>
            <person name="Tamura T."/>
        </authorList>
    </citation>
    <scope>NUCLEOTIDE SEQUENCE [LARGE SCALE GENOMIC DNA]</scope>
    <source>
        <strain evidence="1 2">NBRC 15435</strain>
    </source>
</reference>
<dbReference type="Proteomes" id="UP000650628">
    <property type="component" value="Unassembled WGS sequence"/>
</dbReference>
<evidence type="ECO:0000313" key="2">
    <source>
        <dbReference type="Proteomes" id="UP000650628"/>
    </source>
</evidence>
<accession>A0A8J3X898</accession>
<protein>
    <submittedName>
        <fullName evidence="1">Uncharacterized protein</fullName>
    </submittedName>
</protein>
<gene>
    <name evidence="1" type="ORF">Pmi06nite_49170</name>
</gene>
<proteinExistence type="predicted"/>
<comment type="caution">
    <text evidence="1">The sequence shown here is derived from an EMBL/GenBank/DDBJ whole genome shotgun (WGS) entry which is preliminary data.</text>
</comment>